<dbReference type="EMBL" id="OOIP01000002">
    <property type="protein sequence ID" value="SPO35562.1"/>
    <property type="molecule type" value="Genomic_DNA"/>
</dbReference>
<evidence type="ECO:0000313" key="2">
    <source>
        <dbReference type="EMBL" id="SPO35562.1"/>
    </source>
</evidence>
<evidence type="ECO:0000256" key="1">
    <source>
        <dbReference type="SAM" id="SignalP"/>
    </source>
</evidence>
<feature type="signal peptide" evidence="1">
    <location>
        <begin position="1"/>
        <end position="20"/>
    </location>
</feature>
<proteinExistence type="predicted"/>
<keyword evidence="1" id="KW-0732">Signal</keyword>
<organism evidence="2 3">
    <name type="scientific">Pseudozyma flocculosa</name>
    <dbReference type="NCBI Taxonomy" id="84751"/>
    <lineage>
        <taxon>Eukaryota</taxon>
        <taxon>Fungi</taxon>
        <taxon>Dikarya</taxon>
        <taxon>Basidiomycota</taxon>
        <taxon>Ustilaginomycotina</taxon>
        <taxon>Ustilaginomycetes</taxon>
        <taxon>Ustilaginales</taxon>
        <taxon>Ustilaginaceae</taxon>
        <taxon>Pseudozyma</taxon>
    </lineage>
</organism>
<keyword evidence="3" id="KW-1185">Reference proteome</keyword>
<name>A0A5C3EU54_9BASI</name>
<reference evidence="2 3" key="1">
    <citation type="submission" date="2018-03" db="EMBL/GenBank/DDBJ databases">
        <authorList>
            <person name="Guldener U."/>
        </authorList>
    </citation>
    <scope>NUCLEOTIDE SEQUENCE [LARGE SCALE GENOMIC DNA]</scope>
    <source>
        <strain evidence="2 3">DAOM196992</strain>
    </source>
</reference>
<protein>
    <submittedName>
        <fullName evidence="2">Uncharacterized protein</fullName>
    </submittedName>
</protein>
<dbReference type="AlphaFoldDB" id="A0A5C3EU54"/>
<sequence>MKVSLAAGILTLALVVGVEAKRWSTSGYLVEWGNYTCLCDTKDGDAAANSAMQGPKCKCQANGSCSLQYDDFEHCCNSAGGTYTPPNEPGPW</sequence>
<dbReference type="Proteomes" id="UP000323386">
    <property type="component" value="Unassembled WGS sequence"/>
</dbReference>
<evidence type="ECO:0000313" key="3">
    <source>
        <dbReference type="Proteomes" id="UP000323386"/>
    </source>
</evidence>
<accession>A0A5C3EU54</accession>
<feature type="chain" id="PRO_5023091049" evidence="1">
    <location>
        <begin position="21"/>
        <end position="92"/>
    </location>
</feature>
<gene>
    <name evidence="2" type="ORF">PSFLO_01033</name>
</gene>